<keyword evidence="2 4" id="KW-0238">DNA-binding</keyword>
<protein>
    <submittedName>
        <fullName evidence="6">TetR family transcriptional regulator</fullName>
    </submittedName>
</protein>
<dbReference type="RefSeq" id="WP_095717622.1">
    <property type="nucleotide sequence ID" value="NZ_NTGA01000011.1"/>
</dbReference>
<feature type="DNA-binding region" description="H-T-H motif" evidence="4">
    <location>
        <begin position="42"/>
        <end position="61"/>
    </location>
</feature>
<dbReference type="GO" id="GO:0000976">
    <property type="term" value="F:transcription cis-regulatory region binding"/>
    <property type="evidence" value="ECO:0007669"/>
    <property type="project" value="TreeGrafter"/>
</dbReference>
<dbReference type="AlphaFoldDB" id="A0A2A2WSJ6"/>
<dbReference type="Proteomes" id="UP000218810">
    <property type="component" value="Unassembled WGS sequence"/>
</dbReference>
<name>A0A2A2WSJ6_9ACTN</name>
<dbReference type="OrthoDB" id="4537491at2"/>
<accession>A0A2A2WSJ6</accession>
<dbReference type="SUPFAM" id="SSF46689">
    <property type="entry name" value="Homeodomain-like"/>
    <property type="match status" value="1"/>
</dbReference>
<evidence type="ECO:0000313" key="7">
    <source>
        <dbReference type="Proteomes" id="UP000218810"/>
    </source>
</evidence>
<gene>
    <name evidence="6" type="ORF">CEY15_05470</name>
</gene>
<dbReference type="PANTHER" id="PTHR30055">
    <property type="entry name" value="HTH-TYPE TRANSCRIPTIONAL REGULATOR RUTR"/>
    <property type="match status" value="1"/>
</dbReference>
<dbReference type="PRINTS" id="PR00455">
    <property type="entry name" value="HTHTETR"/>
</dbReference>
<dbReference type="PANTHER" id="PTHR30055:SF234">
    <property type="entry name" value="HTH-TYPE TRANSCRIPTIONAL REGULATOR BETI"/>
    <property type="match status" value="1"/>
</dbReference>
<feature type="domain" description="HTH tetR-type" evidence="5">
    <location>
        <begin position="19"/>
        <end position="79"/>
    </location>
</feature>
<evidence type="ECO:0000256" key="2">
    <source>
        <dbReference type="ARBA" id="ARBA00023125"/>
    </source>
</evidence>
<reference evidence="7" key="1">
    <citation type="submission" date="2017-09" db="EMBL/GenBank/DDBJ databases">
        <authorList>
            <person name="Zhang Y."/>
            <person name="Huang X."/>
            <person name="Liu J."/>
            <person name="Lu L."/>
            <person name="Peng K."/>
        </authorList>
    </citation>
    <scope>NUCLEOTIDE SEQUENCE [LARGE SCALE GENOMIC DNA]</scope>
    <source>
        <strain evidence="7">S-XJ-1</strain>
    </source>
</reference>
<dbReference type="EMBL" id="NTGA01000011">
    <property type="protein sequence ID" value="PAY24003.1"/>
    <property type="molecule type" value="Genomic_DNA"/>
</dbReference>
<dbReference type="Gene3D" id="1.10.357.10">
    <property type="entry name" value="Tetracycline Repressor, domain 2"/>
    <property type="match status" value="1"/>
</dbReference>
<evidence type="ECO:0000256" key="3">
    <source>
        <dbReference type="ARBA" id="ARBA00023163"/>
    </source>
</evidence>
<evidence type="ECO:0000313" key="6">
    <source>
        <dbReference type="EMBL" id="PAY24003.1"/>
    </source>
</evidence>
<proteinExistence type="predicted"/>
<keyword evidence="1" id="KW-0805">Transcription regulation</keyword>
<dbReference type="PROSITE" id="PS50977">
    <property type="entry name" value="HTH_TETR_2"/>
    <property type="match status" value="1"/>
</dbReference>
<dbReference type="InterPro" id="IPR050109">
    <property type="entry name" value="HTH-type_TetR-like_transc_reg"/>
</dbReference>
<comment type="caution">
    <text evidence="6">The sequence shown here is derived from an EMBL/GenBank/DDBJ whole genome shotgun (WGS) entry which is preliminary data.</text>
</comment>
<keyword evidence="3" id="KW-0804">Transcription</keyword>
<keyword evidence="7" id="KW-1185">Reference proteome</keyword>
<dbReference type="InterPro" id="IPR009057">
    <property type="entry name" value="Homeodomain-like_sf"/>
</dbReference>
<evidence type="ECO:0000256" key="1">
    <source>
        <dbReference type="ARBA" id="ARBA00023015"/>
    </source>
</evidence>
<dbReference type="InterPro" id="IPR001647">
    <property type="entry name" value="HTH_TetR"/>
</dbReference>
<evidence type="ECO:0000259" key="5">
    <source>
        <dbReference type="PROSITE" id="PS50977"/>
    </source>
</evidence>
<evidence type="ECO:0000256" key="4">
    <source>
        <dbReference type="PROSITE-ProRule" id="PRU00335"/>
    </source>
</evidence>
<sequence>MSSDVRFESTRRRLNGQQAETVDRLTSAAVEVLREKGPGGLAVRAVAAKAGVAPATAYTYFSSKGHLIAEVFWRRLRDHVTEGASAGTTVDRVVAVLRDVALLVADEPELSSAVTAALLGDDPEVSHLRIRIGADIRRRLTAALGDEADDEVIGALEMVYAGALVRAGMGYGSYSDMADAIESAARLILR</sequence>
<dbReference type="Pfam" id="PF00440">
    <property type="entry name" value="TetR_N"/>
    <property type="match status" value="1"/>
</dbReference>
<dbReference type="GO" id="GO:0003700">
    <property type="term" value="F:DNA-binding transcription factor activity"/>
    <property type="evidence" value="ECO:0007669"/>
    <property type="project" value="TreeGrafter"/>
</dbReference>
<organism evidence="6 7">
    <name type="scientific">Dietzia natronolimnaea</name>
    <dbReference type="NCBI Taxonomy" id="161920"/>
    <lineage>
        <taxon>Bacteria</taxon>
        <taxon>Bacillati</taxon>
        <taxon>Actinomycetota</taxon>
        <taxon>Actinomycetes</taxon>
        <taxon>Mycobacteriales</taxon>
        <taxon>Dietziaceae</taxon>
        <taxon>Dietzia</taxon>
    </lineage>
</organism>